<protein>
    <submittedName>
        <fullName evidence="1">Uncharacterized protein</fullName>
    </submittedName>
</protein>
<accession>A0A8J3SD35</accession>
<comment type="caution">
    <text evidence="1">The sequence shown here is derived from an EMBL/GenBank/DDBJ whole genome shotgun (WGS) entry which is preliminary data.</text>
</comment>
<gene>
    <name evidence="1" type="ORF">Psi01_17840</name>
</gene>
<name>A0A8J3SD35_9ACTN</name>
<organism evidence="1 2">
    <name type="scientific">Planobispora siamensis</name>
    <dbReference type="NCBI Taxonomy" id="936338"/>
    <lineage>
        <taxon>Bacteria</taxon>
        <taxon>Bacillati</taxon>
        <taxon>Actinomycetota</taxon>
        <taxon>Actinomycetes</taxon>
        <taxon>Streptosporangiales</taxon>
        <taxon>Streptosporangiaceae</taxon>
        <taxon>Planobispora</taxon>
    </lineage>
</organism>
<proteinExistence type="predicted"/>
<dbReference type="AlphaFoldDB" id="A0A8J3SD35"/>
<sequence length="111" mass="12438">MAAVIALEHTILQSGEVAAALMAWTRDVIPGTTTQLPPTCSCPGCSWEIDPRGHLEWILTALPAWARPYLYSLVLPIDQSFIARTTPDPHASPDWPWWRQRRRPYFGDGIG</sequence>
<evidence type="ECO:0000313" key="2">
    <source>
        <dbReference type="Proteomes" id="UP000619788"/>
    </source>
</evidence>
<dbReference type="Proteomes" id="UP000619788">
    <property type="component" value="Unassembled WGS sequence"/>
</dbReference>
<dbReference type="RefSeq" id="WP_204063469.1">
    <property type="nucleotide sequence ID" value="NZ_BOOJ01000017.1"/>
</dbReference>
<evidence type="ECO:0000313" key="1">
    <source>
        <dbReference type="EMBL" id="GIH91154.1"/>
    </source>
</evidence>
<keyword evidence="2" id="KW-1185">Reference proteome</keyword>
<reference evidence="1 2" key="1">
    <citation type="submission" date="2021-01" db="EMBL/GenBank/DDBJ databases">
        <title>Whole genome shotgun sequence of Planobispora siamensis NBRC 107568.</title>
        <authorList>
            <person name="Komaki H."/>
            <person name="Tamura T."/>
        </authorList>
    </citation>
    <scope>NUCLEOTIDE SEQUENCE [LARGE SCALE GENOMIC DNA]</scope>
    <source>
        <strain evidence="1 2">NBRC 107568</strain>
    </source>
</reference>
<dbReference type="EMBL" id="BOOJ01000017">
    <property type="protein sequence ID" value="GIH91154.1"/>
    <property type="molecule type" value="Genomic_DNA"/>
</dbReference>